<dbReference type="PANTHER" id="PTHR46413:SF2">
    <property type="entry name" value="HEAVY METAL-ASSOCIATED ISOPRENYLATED PLANT PROTEIN 3"/>
    <property type="match status" value="1"/>
</dbReference>
<dbReference type="OMA" id="GFHRERC"/>
<dbReference type="Gramene" id="Bra006647.1">
    <property type="protein sequence ID" value="Bra006647.1-P"/>
    <property type="gene ID" value="Bra006647"/>
</dbReference>
<dbReference type="AlphaFoldDB" id="M4CR06"/>
<keyword evidence="4" id="KW-1185">Reference proteome</keyword>
<dbReference type="GO" id="GO:0046872">
    <property type="term" value="F:metal ion binding"/>
    <property type="evidence" value="ECO:0007669"/>
    <property type="project" value="InterPro"/>
</dbReference>
<accession>M4CR06</accession>
<dbReference type="Proteomes" id="UP000011750">
    <property type="component" value="Chromosome A03"/>
</dbReference>
<evidence type="ECO:0000313" key="3">
    <source>
        <dbReference type="EnsemblPlants" id="Bra006647.1-P"/>
    </source>
</evidence>
<reference evidence="3 4" key="2">
    <citation type="journal article" date="2018" name="Hortic Res">
        <title>Improved Brassica rapa reference genome by single-molecule sequencing and chromosome conformation capture technologies.</title>
        <authorList>
            <person name="Zhang L."/>
            <person name="Cai X."/>
            <person name="Wu J."/>
            <person name="Liu M."/>
            <person name="Grob S."/>
            <person name="Cheng F."/>
            <person name="Liang J."/>
            <person name="Cai C."/>
            <person name="Liu Z."/>
            <person name="Liu B."/>
            <person name="Wang F."/>
            <person name="Li S."/>
            <person name="Liu F."/>
            <person name="Li X."/>
            <person name="Cheng L."/>
            <person name="Yang W."/>
            <person name="Li M.H."/>
            <person name="Grossniklaus U."/>
            <person name="Zheng H."/>
            <person name="Wang X."/>
        </authorList>
    </citation>
    <scope>NUCLEOTIDE SEQUENCE [LARGE SCALE GENOMIC DNA]</scope>
    <source>
        <strain evidence="3 4">cv. Chiifu-401-42</strain>
    </source>
</reference>
<dbReference type="SMR" id="M4CR06"/>
<feature type="region of interest" description="Disordered" evidence="1">
    <location>
        <begin position="80"/>
        <end position="125"/>
    </location>
</feature>
<proteinExistence type="predicted"/>
<protein>
    <recommendedName>
        <fullName evidence="2">HMA domain-containing protein</fullName>
    </recommendedName>
</protein>
<dbReference type="InParanoid" id="M4CR06"/>
<dbReference type="eggNOG" id="KOG1603">
    <property type="taxonomic scope" value="Eukaryota"/>
</dbReference>
<organism evidence="3 4">
    <name type="scientific">Brassica campestris</name>
    <name type="common">Field mustard</name>
    <dbReference type="NCBI Taxonomy" id="3711"/>
    <lineage>
        <taxon>Eukaryota</taxon>
        <taxon>Viridiplantae</taxon>
        <taxon>Streptophyta</taxon>
        <taxon>Embryophyta</taxon>
        <taxon>Tracheophyta</taxon>
        <taxon>Spermatophyta</taxon>
        <taxon>Magnoliopsida</taxon>
        <taxon>eudicotyledons</taxon>
        <taxon>Gunneridae</taxon>
        <taxon>Pentapetalae</taxon>
        <taxon>rosids</taxon>
        <taxon>malvids</taxon>
        <taxon>Brassicales</taxon>
        <taxon>Brassicaceae</taxon>
        <taxon>Brassiceae</taxon>
        <taxon>Brassica</taxon>
    </lineage>
</organism>
<name>M4CR06_BRACM</name>
<dbReference type="InterPro" id="IPR036163">
    <property type="entry name" value="HMA_dom_sf"/>
</dbReference>
<evidence type="ECO:0000256" key="1">
    <source>
        <dbReference type="SAM" id="MobiDB-lite"/>
    </source>
</evidence>
<dbReference type="InterPro" id="IPR006121">
    <property type="entry name" value="HMA_dom"/>
</dbReference>
<reference evidence="3 4" key="1">
    <citation type="journal article" date="2011" name="Nat. Genet.">
        <title>The genome of the mesopolyploid crop species Brassica rapa.</title>
        <authorList>
            <consortium name="Brassica rapa Genome Sequencing Project Consortium"/>
            <person name="Wang X."/>
            <person name="Wang H."/>
            <person name="Wang J."/>
            <person name="Sun R."/>
            <person name="Wu J."/>
            <person name="Liu S."/>
            <person name="Bai Y."/>
            <person name="Mun J.H."/>
            <person name="Bancroft I."/>
            <person name="Cheng F."/>
            <person name="Huang S."/>
            <person name="Li X."/>
            <person name="Hua W."/>
            <person name="Wang J."/>
            <person name="Wang X."/>
            <person name="Freeling M."/>
            <person name="Pires J.C."/>
            <person name="Paterson A.H."/>
            <person name="Chalhoub B."/>
            <person name="Wang B."/>
            <person name="Hayward A."/>
            <person name="Sharpe A.G."/>
            <person name="Park B.S."/>
            <person name="Weisshaar B."/>
            <person name="Liu B."/>
            <person name="Li B."/>
            <person name="Liu B."/>
            <person name="Tong C."/>
            <person name="Song C."/>
            <person name="Duran C."/>
            <person name="Peng C."/>
            <person name="Geng C."/>
            <person name="Koh C."/>
            <person name="Lin C."/>
            <person name="Edwards D."/>
            <person name="Mu D."/>
            <person name="Shen D."/>
            <person name="Soumpourou E."/>
            <person name="Li F."/>
            <person name="Fraser F."/>
            <person name="Conant G."/>
            <person name="Lassalle G."/>
            <person name="King G.J."/>
            <person name="Bonnema G."/>
            <person name="Tang H."/>
            <person name="Wang H."/>
            <person name="Belcram H."/>
            <person name="Zhou H."/>
            <person name="Hirakawa H."/>
            <person name="Abe H."/>
            <person name="Guo H."/>
            <person name="Wang H."/>
            <person name="Jin H."/>
            <person name="Parkin I.A."/>
            <person name="Batley J."/>
            <person name="Kim J.S."/>
            <person name="Just J."/>
            <person name="Li J."/>
            <person name="Xu J."/>
            <person name="Deng J."/>
            <person name="Kim J.A."/>
            <person name="Li J."/>
            <person name="Yu J."/>
            <person name="Meng J."/>
            <person name="Wang J."/>
            <person name="Min J."/>
            <person name="Poulain J."/>
            <person name="Wang J."/>
            <person name="Hatakeyama K."/>
            <person name="Wu K."/>
            <person name="Wang L."/>
            <person name="Fang L."/>
            <person name="Trick M."/>
            <person name="Links M.G."/>
            <person name="Zhao M."/>
            <person name="Jin M."/>
            <person name="Ramchiary N."/>
            <person name="Drou N."/>
            <person name="Berkman P.J."/>
            <person name="Cai Q."/>
            <person name="Huang Q."/>
            <person name="Li R."/>
            <person name="Tabata S."/>
            <person name="Cheng S."/>
            <person name="Zhang S."/>
            <person name="Zhang S."/>
            <person name="Huang S."/>
            <person name="Sato S."/>
            <person name="Sun S."/>
            <person name="Kwon S.J."/>
            <person name="Choi S.R."/>
            <person name="Lee T.H."/>
            <person name="Fan W."/>
            <person name="Zhao X."/>
            <person name="Tan X."/>
            <person name="Xu X."/>
            <person name="Wang Y."/>
            <person name="Qiu Y."/>
            <person name="Yin Y."/>
            <person name="Li Y."/>
            <person name="Du Y."/>
            <person name="Liao Y."/>
            <person name="Lim Y."/>
            <person name="Narusaka Y."/>
            <person name="Wang Y."/>
            <person name="Wang Z."/>
            <person name="Li Z."/>
            <person name="Wang Z."/>
            <person name="Xiong Z."/>
            <person name="Zhang Z."/>
        </authorList>
    </citation>
    <scope>NUCLEOTIDE SEQUENCE [LARGE SCALE GENOMIC DNA]</scope>
    <source>
        <strain evidence="3 4">cv. Chiifu-401-42</strain>
    </source>
</reference>
<dbReference type="Pfam" id="PF00403">
    <property type="entry name" value="HMA"/>
    <property type="match status" value="2"/>
</dbReference>
<dbReference type="SUPFAM" id="SSF55008">
    <property type="entry name" value="HMA, heavy metal-associated domain"/>
    <property type="match status" value="2"/>
</dbReference>
<sequence length="239" mass="26163">MSKNNNKRDGSGEKKTASITVVLKVDMHCDGCASKLVKSVRAIQGVETVKAESETGKVTVTGDVDPAKLREQLEVKIKKKVELVSPQPNKEKDNNKDSKDKNKEKKSKEKKPKESVLGSGYNGGTEGVDFHRERCIEKIQKTVSKTKGVSGFSIDHEKQLVTVKGTMDVKKLVRSLTEKLKRSVEIVATAKNGNAKEKQYVAAQPAHGSAYFPGEDGDTIEYLAPQIFSDDNPNACVVM</sequence>
<dbReference type="PROSITE" id="PS50846">
    <property type="entry name" value="HMA_2"/>
    <property type="match status" value="2"/>
</dbReference>
<dbReference type="EnsemblPlants" id="Bra006647.1">
    <property type="protein sequence ID" value="Bra006647.1-P"/>
    <property type="gene ID" value="Bra006647"/>
</dbReference>
<dbReference type="HOGENOM" id="CLU_039886_0_0_1"/>
<feature type="domain" description="HMA" evidence="2">
    <location>
        <begin position="18"/>
        <end position="85"/>
    </location>
</feature>
<dbReference type="CDD" id="cd00371">
    <property type="entry name" value="HMA"/>
    <property type="match status" value="1"/>
</dbReference>
<dbReference type="InterPro" id="IPR044594">
    <property type="entry name" value="HIPP01/3/5/6"/>
</dbReference>
<evidence type="ECO:0000313" key="4">
    <source>
        <dbReference type="Proteomes" id="UP000011750"/>
    </source>
</evidence>
<reference evidence="3" key="3">
    <citation type="submission" date="2023-03" db="UniProtKB">
        <authorList>
            <consortium name="EnsemblPlants"/>
        </authorList>
    </citation>
    <scope>IDENTIFICATION</scope>
    <source>
        <strain evidence="3">cv. Chiifu-401-42</strain>
    </source>
</reference>
<dbReference type="Gene3D" id="3.30.70.100">
    <property type="match status" value="2"/>
</dbReference>
<evidence type="ECO:0000259" key="2">
    <source>
        <dbReference type="PROSITE" id="PS50846"/>
    </source>
</evidence>
<dbReference type="STRING" id="51351.M4CR06"/>
<feature type="domain" description="HMA" evidence="2">
    <location>
        <begin position="121"/>
        <end position="188"/>
    </location>
</feature>
<feature type="compositionally biased region" description="Basic and acidic residues" evidence="1">
    <location>
        <begin position="89"/>
        <end position="114"/>
    </location>
</feature>
<dbReference type="PANTHER" id="PTHR46413">
    <property type="entry name" value="HEAVY METAL-ASSOCIATED ISOPRENYLATED PLANT PROTEIN 6"/>
    <property type="match status" value="1"/>
</dbReference>